<gene>
    <name evidence="2" type="ORF">SOIL9_79640</name>
</gene>
<dbReference type="AlphaFoldDB" id="A0A6P2DGY9"/>
<reference evidence="2 3" key="1">
    <citation type="submission" date="2019-05" db="EMBL/GenBank/DDBJ databases">
        <authorList>
            <consortium name="Science for Life Laboratories"/>
        </authorList>
    </citation>
    <scope>NUCLEOTIDE SEQUENCE [LARGE SCALE GENOMIC DNA]</scope>
    <source>
        <strain evidence="2">Soil9</strain>
    </source>
</reference>
<dbReference type="RefSeq" id="WP_162672355.1">
    <property type="nucleotide sequence ID" value="NZ_LR593886.1"/>
</dbReference>
<proteinExistence type="predicted"/>
<protein>
    <recommendedName>
        <fullName evidence="4">DUF3352 domain-containing protein</fullName>
    </recommendedName>
</protein>
<dbReference type="Proteomes" id="UP000464178">
    <property type="component" value="Chromosome"/>
</dbReference>
<keyword evidence="3" id="KW-1185">Reference proteome</keyword>
<keyword evidence="1" id="KW-0732">Signal</keyword>
<feature type="chain" id="PRO_5026701694" description="DUF3352 domain-containing protein" evidence="1">
    <location>
        <begin position="21"/>
        <end position="572"/>
    </location>
</feature>
<evidence type="ECO:0000313" key="2">
    <source>
        <dbReference type="EMBL" id="VTS01095.1"/>
    </source>
</evidence>
<evidence type="ECO:0008006" key="4">
    <source>
        <dbReference type="Google" id="ProtNLM"/>
    </source>
</evidence>
<dbReference type="EMBL" id="LR593886">
    <property type="protein sequence ID" value="VTS01095.1"/>
    <property type="molecule type" value="Genomic_DNA"/>
</dbReference>
<evidence type="ECO:0000313" key="3">
    <source>
        <dbReference type="Proteomes" id="UP000464178"/>
    </source>
</evidence>
<feature type="signal peptide" evidence="1">
    <location>
        <begin position="1"/>
        <end position="20"/>
    </location>
</feature>
<name>A0A6P2DGY9_9BACT</name>
<evidence type="ECO:0000256" key="1">
    <source>
        <dbReference type="SAM" id="SignalP"/>
    </source>
</evidence>
<accession>A0A6P2DGY9</accession>
<dbReference type="KEGG" id="gms:SOIL9_79640"/>
<sequence length="572" mass="62709">MMRYAMPVLALAFAASSSRAADPLDCVPASAQLVLAADHPRKLAEAVTGLEAFQKAQKLPQYRSVYESAAAKRAFQLLAMFEKELGAKWPELLDQLAGDGIAIGVQFANDPAPTIFVLQGKDEAQVKKAIDLALKTVEEELARQGAKDGIKRFNIAGQDAIKIGDLFVSRAGTTVLISNNETMLKAGVILATTARAKSPEHKSRKDTFKLLPKDPLAWLWLDFASVKQSKATKDFFDATRQDFLQTLVVGGSIDCLKRADFVAAGLYKEAAGFRLSVRVPAGRSEFPPEYQLHVPPKGEPGSLPLLEPPGTLYTHSLHLDIGFLWKNRTKLLGDEIRGQLEKAEKDVSKVLPGSTRVGELLEMWGPYHRIVVANHDTPPYKKQPGQQFPAFGYVATGRDPKFVKSIDPILRSAAILASLQFDLKMTEHKHEEVTIVAYRFPENKERPDDPDGVRFNFEPCFAVVGNELVVATTVELCKKLITELKSPQKAKPSAAVVRGAFSTRAASDALAALPDPFITDAVLARGIGLEDARKEVASLVAWVKSLGTVRGELDITETEYKFDLVWDLAPRK</sequence>
<organism evidence="2 3">
    <name type="scientific">Gemmata massiliana</name>
    <dbReference type="NCBI Taxonomy" id="1210884"/>
    <lineage>
        <taxon>Bacteria</taxon>
        <taxon>Pseudomonadati</taxon>
        <taxon>Planctomycetota</taxon>
        <taxon>Planctomycetia</taxon>
        <taxon>Gemmatales</taxon>
        <taxon>Gemmataceae</taxon>
        <taxon>Gemmata</taxon>
    </lineage>
</organism>